<proteinExistence type="predicted"/>
<dbReference type="RefSeq" id="WP_221205678.1">
    <property type="nucleotide sequence ID" value="NZ_JACHXA010000001.1"/>
</dbReference>
<gene>
    <name evidence="1" type="ORF">FHR98_000498</name>
</gene>
<dbReference type="Proteomes" id="UP000581135">
    <property type="component" value="Unassembled WGS sequence"/>
</dbReference>
<comment type="caution">
    <text evidence="1">The sequence shown here is derived from an EMBL/GenBank/DDBJ whole genome shotgun (WGS) entry which is preliminary data.</text>
</comment>
<protein>
    <submittedName>
        <fullName evidence="1">Uncharacterized protein</fullName>
    </submittedName>
</protein>
<reference evidence="1 2" key="1">
    <citation type="submission" date="2020-08" db="EMBL/GenBank/DDBJ databases">
        <title>Genomic Encyclopedia of Type Strains, Phase III (KMG-III): the genomes of soil and plant-associated and newly described type strains.</title>
        <authorList>
            <person name="Whitman W."/>
        </authorList>
    </citation>
    <scope>NUCLEOTIDE SEQUENCE [LARGE SCALE GENOMIC DNA]</scope>
    <source>
        <strain evidence="1 2">CECT 8803</strain>
    </source>
</reference>
<accession>A0A839STJ5</accession>
<evidence type="ECO:0000313" key="1">
    <source>
        <dbReference type="EMBL" id="MBB3064233.1"/>
    </source>
</evidence>
<dbReference type="EMBL" id="JACHXA010000001">
    <property type="protein sequence ID" value="MBB3064233.1"/>
    <property type="molecule type" value="Genomic_DNA"/>
</dbReference>
<evidence type="ECO:0000313" key="2">
    <source>
        <dbReference type="Proteomes" id="UP000581135"/>
    </source>
</evidence>
<name>A0A839STJ5_9PROT</name>
<dbReference type="AlphaFoldDB" id="A0A839STJ5"/>
<organism evidence="1 2">
    <name type="scientific">Limibacillus halophilus</name>
    <dbReference type="NCBI Taxonomy" id="1579333"/>
    <lineage>
        <taxon>Bacteria</taxon>
        <taxon>Pseudomonadati</taxon>
        <taxon>Pseudomonadota</taxon>
        <taxon>Alphaproteobacteria</taxon>
        <taxon>Rhodospirillales</taxon>
        <taxon>Rhodovibrionaceae</taxon>
        <taxon>Limibacillus</taxon>
    </lineage>
</organism>
<keyword evidence="2" id="KW-1185">Reference proteome</keyword>
<sequence>MSQFPFGGPRVNSRKRSSGWLVAVFLGALILVGANAHFVYVAVTSQPDCVPHLKSPAAEKIGEESPFRAAKSAC</sequence>